<evidence type="ECO:0000256" key="8">
    <source>
        <dbReference type="ARBA" id="ARBA00023125"/>
    </source>
</evidence>
<feature type="domain" description="C2H2-type" evidence="13">
    <location>
        <begin position="398"/>
        <end position="425"/>
    </location>
</feature>
<dbReference type="GO" id="GO:0043565">
    <property type="term" value="F:sequence-specific DNA binding"/>
    <property type="evidence" value="ECO:0007669"/>
    <property type="project" value="TreeGrafter"/>
</dbReference>
<sequence length="449" mass="51281">MEERAAKKRKTSPGPRQVRKKLLLLFPLFSSISQPSIVPGCRTTPLRVLRDGLGGLLPSLWHGGKSHPLLVLPPTENELRTERRTIPKAPAQESNERKSPRSFTRKGPKPTQGSEERPPVPGRHPELQPGLELGVHEQLHAGEKPYKCLECGKSFSTSTHLIRHRLIHTGEWPYECGECGKAQRFTRERPFHLVIHQRIHTGEKPYRCLECGKSFSRRSALNRHQRIHTERGPMSVLSVGRVFRQLRSPQHKAQGHRNPMRGKAPDIHKKQGSKGSPGCSEGKDPPVQEGPDFCSGSDLVDHEQLHTGEKPYKCLMWECGKSFRDSSGLIIHQRIHSGDRPYECGECGKSFSTSSHLIRHLRFHTGERPYECPECGKKFHTNSNLLRHQRIHTEERPFCCPDCGKGFTHNFSLVTHRRIHTGERPYECPECGKRFSDSSNFTRHQRRHR</sequence>
<keyword evidence="9" id="KW-0804">Transcription</keyword>
<dbReference type="FunFam" id="3.30.160.60:FF:001498">
    <property type="entry name" value="Zinc finger protein 404"/>
    <property type="match status" value="1"/>
</dbReference>
<comment type="similarity">
    <text evidence="2">Belongs to the krueppel C2H2-type zinc-finger protein family.</text>
</comment>
<dbReference type="Ensembl" id="ENSMCST00000017525.1">
    <property type="protein sequence ID" value="ENSMCSP00000017092.1"/>
    <property type="gene ID" value="ENSMCSG00000012014.1"/>
</dbReference>
<dbReference type="InterPro" id="IPR036236">
    <property type="entry name" value="Znf_C2H2_sf"/>
</dbReference>
<evidence type="ECO:0000256" key="4">
    <source>
        <dbReference type="ARBA" id="ARBA00022737"/>
    </source>
</evidence>
<dbReference type="AlphaFoldDB" id="A0A8C5U5Q3"/>
<comment type="subcellular location">
    <subcellularLocation>
        <location evidence="1">Nucleus</location>
    </subcellularLocation>
</comment>
<feature type="region of interest" description="Disordered" evidence="12">
    <location>
        <begin position="83"/>
        <end position="128"/>
    </location>
</feature>
<accession>A0A8C5U5Q3</accession>
<dbReference type="FunFam" id="3.30.160.60:FF:002343">
    <property type="entry name" value="Zinc finger protein 33A"/>
    <property type="match status" value="2"/>
</dbReference>
<dbReference type="FunFam" id="3.30.160.60:FF:000135">
    <property type="entry name" value="Zinc finger protein 358"/>
    <property type="match status" value="1"/>
</dbReference>
<evidence type="ECO:0000256" key="7">
    <source>
        <dbReference type="ARBA" id="ARBA00023015"/>
    </source>
</evidence>
<evidence type="ECO:0000256" key="12">
    <source>
        <dbReference type="SAM" id="MobiDB-lite"/>
    </source>
</evidence>
<keyword evidence="5 11" id="KW-0863">Zinc-finger</keyword>
<feature type="domain" description="C2H2-type" evidence="13">
    <location>
        <begin position="342"/>
        <end position="369"/>
    </location>
</feature>
<dbReference type="SMART" id="SM00355">
    <property type="entry name" value="ZnF_C2H2"/>
    <property type="match status" value="8"/>
</dbReference>
<dbReference type="FunFam" id="3.30.160.60:FF:000690">
    <property type="entry name" value="Zinc finger protein 354C"/>
    <property type="match status" value="1"/>
</dbReference>
<protein>
    <recommendedName>
        <fullName evidence="13">C2H2-type domain-containing protein</fullName>
    </recommendedName>
</protein>
<keyword evidence="4" id="KW-0677">Repeat</keyword>
<feature type="domain" description="C2H2-type" evidence="13">
    <location>
        <begin position="206"/>
        <end position="233"/>
    </location>
</feature>
<evidence type="ECO:0000256" key="2">
    <source>
        <dbReference type="ARBA" id="ARBA00006991"/>
    </source>
</evidence>
<feature type="domain" description="C2H2-type" evidence="13">
    <location>
        <begin position="174"/>
        <end position="205"/>
    </location>
</feature>
<dbReference type="PROSITE" id="PS50157">
    <property type="entry name" value="ZINC_FINGER_C2H2_2"/>
    <property type="match status" value="9"/>
</dbReference>
<dbReference type="GO" id="GO:0005634">
    <property type="term" value="C:nucleus"/>
    <property type="evidence" value="ECO:0007669"/>
    <property type="project" value="UniProtKB-SubCell"/>
</dbReference>
<evidence type="ECO:0000259" key="13">
    <source>
        <dbReference type="PROSITE" id="PS50157"/>
    </source>
</evidence>
<dbReference type="SUPFAM" id="SSF57667">
    <property type="entry name" value="beta-beta-alpha zinc fingers"/>
    <property type="match status" value="5"/>
</dbReference>
<dbReference type="FunFam" id="3.30.160.60:FF:001772">
    <property type="entry name" value="Uncharacterized protein"/>
    <property type="match status" value="1"/>
</dbReference>
<dbReference type="OrthoDB" id="427030at2759"/>
<dbReference type="InterPro" id="IPR013087">
    <property type="entry name" value="Znf_C2H2_type"/>
</dbReference>
<dbReference type="FunFam" id="3.30.160.60:FF:000127">
    <property type="entry name" value="Zinc finger protein 354C"/>
    <property type="match status" value="1"/>
</dbReference>
<dbReference type="GO" id="GO:0022603">
    <property type="term" value="P:regulation of anatomical structure morphogenesis"/>
    <property type="evidence" value="ECO:0007669"/>
    <property type="project" value="UniProtKB-ARBA"/>
</dbReference>
<dbReference type="Pfam" id="PF00096">
    <property type="entry name" value="zf-C2H2"/>
    <property type="match status" value="7"/>
</dbReference>
<dbReference type="Gene3D" id="3.30.160.60">
    <property type="entry name" value="Classic Zinc Finger"/>
    <property type="match status" value="9"/>
</dbReference>
<feature type="region of interest" description="Disordered" evidence="12">
    <location>
        <begin position="248"/>
        <end position="295"/>
    </location>
</feature>
<dbReference type="PANTHER" id="PTHR24408">
    <property type="entry name" value="ZINC FINGER PROTEIN"/>
    <property type="match status" value="1"/>
</dbReference>
<evidence type="ECO:0000256" key="6">
    <source>
        <dbReference type="ARBA" id="ARBA00022833"/>
    </source>
</evidence>
<reference evidence="14" key="2">
    <citation type="submission" date="2025-09" db="UniProtKB">
        <authorList>
            <consortium name="Ensembl"/>
        </authorList>
    </citation>
    <scope>IDENTIFICATION</scope>
</reference>
<feature type="domain" description="C2H2-type" evidence="13">
    <location>
        <begin position="277"/>
        <end position="311"/>
    </location>
</feature>
<keyword evidence="10" id="KW-0539">Nucleus</keyword>
<feature type="compositionally biased region" description="Basic residues" evidence="12">
    <location>
        <begin position="249"/>
        <end position="260"/>
    </location>
</feature>
<keyword evidence="6" id="KW-0862">Zinc</keyword>
<dbReference type="PANTHER" id="PTHR24408:SF34">
    <property type="entry name" value="ZINC FINGER PROTEIN 672-RELATED"/>
    <property type="match status" value="1"/>
</dbReference>
<dbReference type="GO" id="GO:0000981">
    <property type="term" value="F:DNA-binding transcription factor activity, RNA polymerase II-specific"/>
    <property type="evidence" value="ECO:0007669"/>
    <property type="project" value="TreeGrafter"/>
</dbReference>
<feature type="compositionally biased region" description="Basic and acidic residues" evidence="12">
    <location>
        <begin position="114"/>
        <end position="126"/>
    </location>
</feature>
<dbReference type="PROSITE" id="PS00028">
    <property type="entry name" value="ZINC_FINGER_C2H2_1"/>
    <property type="match status" value="7"/>
</dbReference>
<dbReference type="FunFam" id="3.30.160.60:FF:002090">
    <property type="entry name" value="Zinc finger protein 473"/>
    <property type="match status" value="1"/>
</dbReference>
<keyword evidence="3" id="KW-0479">Metal-binding</keyword>
<keyword evidence="15" id="KW-1185">Reference proteome</keyword>
<keyword evidence="7" id="KW-0805">Transcription regulation</keyword>
<evidence type="ECO:0000256" key="5">
    <source>
        <dbReference type="ARBA" id="ARBA00022771"/>
    </source>
</evidence>
<feature type="domain" description="C2H2-type" evidence="13">
    <location>
        <begin position="370"/>
        <end position="397"/>
    </location>
</feature>
<organism evidence="14 15">
    <name type="scientific">Malurus cyaneus samueli</name>
    <dbReference type="NCBI Taxonomy" id="2593467"/>
    <lineage>
        <taxon>Eukaryota</taxon>
        <taxon>Metazoa</taxon>
        <taxon>Chordata</taxon>
        <taxon>Craniata</taxon>
        <taxon>Vertebrata</taxon>
        <taxon>Euteleostomi</taxon>
        <taxon>Archelosauria</taxon>
        <taxon>Archosauria</taxon>
        <taxon>Dinosauria</taxon>
        <taxon>Saurischia</taxon>
        <taxon>Theropoda</taxon>
        <taxon>Coelurosauria</taxon>
        <taxon>Aves</taxon>
        <taxon>Neognathae</taxon>
        <taxon>Neoaves</taxon>
        <taxon>Telluraves</taxon>
        <taxon>Australaves</taxon>
        <taxon>Passeriformes</taxon>
        <taxon>Meliphagoidea</taxon>
        <taxon>Maluridae</taxon>
        <taxon>Malurus</taxon>
    </lineage>
</organism>
<proteinExistence type="inferred from homology"/>
<keyword evidence="8" id="KW-0238">DNA-binding</keyword>
<evidence type="ECO:0000256" key="9">
    <source>
        <dbReference type="ARBA" id="ARBA00023163"/>
    </source>
</evidence>
<feature type="domain" description="C2H2-type" evidence="13">
    <location>
        <begin position="146"/>
        <end position="173"/>
    </location>
</feature>
<evidence type="ECO:0000256" key="10">
    <source>
        <dbReference type="ARBA" id="ARBA00023242"/>
    </source>
</evidence>
<evidence type="ECO:0000256" key="1">
    <source>
        <dbReference type="ARBA" id="ARBA00004123"/>
    </source>
</evidence>
<evidence type="ECO:0000313" key="15">
    <source>
        <dbReference type="Proteomes" id="UP000694560"/>
    </source>
</evidence>
<reference evidence="14" key="1">
    <citation type="submission" date="2025-08" db="UniProtKB">
        <authorList>
            <consortium name="Ensembl"/>
        </authorList>
    </citation>
    <scope>IDENTIFICATION</scope>
</reference>
<evidence type="ECO:0000256" key="3">
    <source>
        <dbReference type="ARBA" id="ARBA00022723"/>
    </source>
</evidence>
<feature type="domain" description="C2H2-type" evidence="13">
    <location>
        <begin position="426"/>
        <end position="449"/>
    </location>
</feature>
<feature type="domain" description="C2H2-type" evidence="13">
    <location>
        <begin position="312"/>
        <end position="341"/>
    </location>
</feature>
<dbReference type="Proteomes" id="UP000694560">
    <property type="component" value="Unplaced"/>
</dbReference>
<evidence type="ECO:0000256" key="11">
    <source>
        <dbReference type="PROSITE-ProRule" id="PRU00042"/>
    </source>
</evidence>
<dbReference type="GO" id="GO:0008270">
    <property type="term" value="F:zinc ion binding"/>
    <property type="evidence" value="ECO:0007669"/>
    <property type="project" value="UniProtKB-KW"/>
</dbReference>
<evidence type="ECO:0000313" key="14">
    <source>
        <dbReference type="Ensembl" id="ENSMCSP00000017092.1"/>
    </source>
</evidence>
<name>A0A8C5U5Q3_9PASS</name>